<evidence type="ECO:0000313" key="3">
    <source>
        <dbReference type="Proteomes" id="UP000504615"/>
    </source>
</evidence>
<feature type="transmembrane region" description="Helical" evidence="1">
    <location>
        <begin position="476"/>
        <end position="500"/>
    </location>
</feature>
<keyword evidence="1" id="KW-0812">Transmembrane</keyword>
<dbReference type="OrthoDB" id="7696986at2759"/>
<evidence type="ECO:0000313" key="4">
    <source>
        <dbReference type="RefSeq" id="XP_011634437.1"/>
    </source>
</evidence>
<feature type="transmembrane region" description="Helical" evidence="1">
    <location>
        <begin position="310"/>
        <end position="334"/>
    </location>
</feature>
<dbReference type="RefSeq" id="XP_011634437.1">
    <property type="nucleotide sequence ID" value="XM_011636135.1"/>
</dbReference>
<keyword evidence="2" id="KW-0732">Signal</keyword>
<reference evidence="4" key="1">
    <citation type="submission" date="2025-08" db="UniProtKB">
        <authorList>
            <consortium name="RefSeq"/>
        </authorList>
    </citation>
    <scope>IDENTIFICATION</scope>
</reference>
<keyword evidence="1" id="KW-0472">Membrane</keyword>
<feature type="signal peptide" evidence="2">
    <location>
        <begin position="1"/>
        <end position="19"/>
    </location>
</feature>
<protein>
    <submittedName>
        <fullName evidence="4">Uncharacterized protein LOC105425396</fullName>
    </submittedName>
</protein>
<gene>
    <name evidence="4" type="primary">LOC105425396</name>
</gene>
<evidence type="ECO:0000256" key="1">
    <source>
        <dbReference type="SAM" id="Phobius"/>
    </source>
</evidence>
<keyword evidence="1" id="KW-1133">Transmembrane helix</keyword>
<name>A0A6I9VYU9_9HYME</name>
<evidence type="ECO:0000256" key="2">
    <source>
        <dbReference type="SAM" id="SignalP"/>
    </source>
</evidence>
<keyword evidence="3" id="KW-1185">Reference proteome</keyword>
<sequence>MKIVSIISYFFTVIGVVRSNYQEGYIDRTIQEILQSVEPHDVIIRLQKYDIYDGARRLLDIVARNVATTWPSQILVSGGIMGFGFQPGDLASSRTFLIYIYATNDMINVAELNDMLNDVNSISHPKHTPKLLLIIDSNTGILDARSQLEYLWEQKIFDVIILEVSFHPRSSKPVLVAIHRFNGFNEDYSRVGIRELTYDNGTDWYPNKSQNMYGNAFRVTFEDVPPYGTFANGTAGGLAKLFSIALSAAVNGTVLHTSNLQETDVRYNAEGLVYEEWYNTQHEHTIPVDDDRVCALVPAVMPAAKVLVDFWQIIITIVFGFLLTAVVWCVSLIVRVNERIRNPLNTIRLLLGMTPLYGPHSLVEKILFVAVLITATEYMIIFQAELLEFVVEFTVNTRVSTFQDLYNTGLKVVVSPVMHDELATIEELSPELAKRFVSTVDYEFQKFGFMAKYIDEFWKDERNERKNELTLSDHSMYVAFFVVIVGHIISFIVFLGELIVDQFFKWKYYLMKAVRAV</sequence>
<organism evidence="3 4">
    <name type="scientific">Pogonomyrmex barbatus</name>
    <name type="common">red harvester ant</name>
    <dbReference type="NCBI Taxonomy" id="144034"/>
    <lineage>
        <taxon>Eukaryota</taxon>
        <taxon>Metazoa</taxon>
        <taxon>Ecdysozoa</taxon>
        <taxon>Arthropoda</taxon>
        <taxon>Hexapoda</taxon>
        <taxon>Insecta</taxon>
        <taxon>Pterygota</taxon>
        <taxon>Neoptera</taxon>
        <taxon>Endopterygota</taxon>
        <taxon>Hymenoptera</taxon>
        <taxon>Apocrita</taxon>
        <taxon>Aculeata</taxon>
        <taxon>Formicoidea</taxon>
        <taxon>Formicidae</taxon>
        <taxon>Myrmicinae</taxon>
        <taxon>Pogonomyrmex</taxon>
    </lineage>
</organism>
<dbReference type="KEGG" id="pbar:105425396"/>
<feature type="chain" id="PRO_5026826247" evidence="2">
    <location>
        <begin position="20"/>
        <end position="517"/>
    </location>
</feature>
<dbReference type="Proteomes" id="UP000504615">
    <property type="component" value="Unplaced"/>
</dbReference>
<proteinExistence type="predicted"/>
<dbReference type="GeneID" id="105425396"/>
<accession>A0A6I9VYU9</accession>
<dbReference type="AlphaFoldDB" id="A0A6I9VYU9"/>